<dbReference type="Gene3D" id="3.10.129.10">
    <property type="entry name" value="Hotdog Thioesterase"/>
    <property type="match status" value="1"/>
</dbReference>
<feature type="domain" description="Thioesterase" evidence="3">
    <location>
        <begin position="59"/>
        <end position="134"/>
    </location>
</feature>
<evidence type="ECO:0000313" key="4">
    <source>
        <dbReference type="EMBL" id="GAK46280.1"/>
    </source>
</evidence>
<dbReference type="AlphaFoldDB" id="A0A081BE12"/>
<sequence length="148" mass="15861">MTIVAKLPEFNREIAEGFINASNSMKGLPEFLGVRITHIEPGKLTAEMEVSDRLLTPIGNMHGGVLAAMCDHVLGCVCYPHMRKGQWAATTEFKLNLLAPVSSGKVTAVAELIAMTKSTAVVRIDVTNEGRACCAAQGTVLIRDPRPA</sequence>
<dbReference type="RefSeq" id="WP_045448702.1">
    <property type="nucleotide sequence ID" value="NZ_BBIO01000017.1"/>
</dbReference>
<evidence type="ECO:0000256" key="1">
    <source>
        <dbReference type="ARBA" id="ARBA00008324"/>
    </source>
</evidence>
<dbReference type="Pfam" id="PF03061">
    <property type="entry name" value="4HBT"/>
    <property type="match status" value="1"/>
</dbReference>
<comment type="similarity">
    <text evidence="1">Belongs to the thioesterase PaaI family.</text>
</comment>
<dbReference type="NCBIfam" id="TIGR00369">
    <property type="entry name" value="unchar_dom_1"/>
    <property type="match status" value="1"/>
</dbReference>
<name>A0A081BE12_9HYPH</name>
<dbReference type="Proteomes" id="UP000028702">
    <property type="component" value="Unassembled WGS sequence"/>
</dbReference>
<dbReference type="InterPro" id="IPR003736">
    <property type="entry name" value="PAAI_dom"/>
</dbReference>
<dbReference type="EMBL" id="BBIO01000017">
    <property type="protein sequence ID" value="GAK46280.1"/>
    <property type="molecule type" value="Genomic_DNA"/>
</dbReference>
<dbReference type="CDD" id="cd03443">
    <property type="entry name" value="PaaI_thioesterase"/>
    <property type="match status" value="1"/>
</dbReference>
<dbReference type="GO" id="GO:0005829">
    <property type="term" value="C:cytosol"/>
    <property type="evidence" value="ECO:0007669"/>
    <property type="project" value="TreeGrafter"/>
</dbReference>
<keyword evidence="2" id="KW-0378">Hydrolase</keyword>
<dbReference type="PANTHER" id="PTHR43240">
    <property type="entry name" value="1,4-DIHYDROXY-2-NAPHTHOYL-COA THIOESTERASE 1"/>
    <property type="match status" value="1"/>
</dbReference>
<evidence type="ECO:0000256" key="2">
    <source>
        <dbReference type="ARBA" id="ARBA00022801"/>
    </source>
</evidence>
<evidence type="ECO:0000259" key="3">
    <source>
        <dbReference type="Pfam" id="PF03061"/>
    </source>
</evidence>
<proteinExistence type="inferred from homology"/>
<organism evidence="4 5">
    <name type="scientific">Tepidicaulis marinus</name>
    <dbReference type="NCBI Taxonomy" id="1333998"/>
    <lineage>
        <taxon>Bacteria</taxon>
        <taxon>Pseudomonadati</taxon>
        <taxon>Pseudomonadota</taxon>
        <taxon>Alphaproteobacteria</taxon>
        <taxon>Hyphomicrobiales</taxon>
        <taxon>Parvibaculaceae</taxon>
        <taxon>Tepidicaulis</taxon>
    </lineage>
</organism>
<dbReference type="InterPro" id="IPR029069">
    <property type="entry name" value="HotDog_dom_sf"/>
</dbReference>
<gene>
    <name evidence="4" type="ORF">M2A_2779</name>
</gene>
<dbReference type="GO" id="GO:0061522">
    <property type="term" value="F:1,4-dihydroxy-2-naphthoyl-CoA thioesterase activity"/>
    <property type="evidence" value="ECO:0007669"/>
    <property type="project" value="TreeGrafter"/>
</dbReference>
<keyword evidence="5" id="KW-1185">Reference proteome</keyword>
<dbReference type="STRING" id="1333998.M2A_2779"/>
<comment type="caution">
    <text evidence="4">The sequence shown here is derived from an EMBL/GenBank/DDBJ whole genome shotgun (WGS) entry which is preliminary data.</text>
</comment>
<reference evidence="4 5" key="1">
    <citation type="submission" date="2014-07" db="EMBL/GenBank/DDBJ databases">
        <title>Tepidicaulis marinum gen. nov., sp. nov., a novel marine bacterium denitrifying nitrate to nitrous oxide strictly under microaerobic conditions.</title>
        <authorList>
            <person name="Takeuchi M."/>
            <person name="Yamagishi T."/>
            <person name="Kamagata Y."/>
            <person name="Oshima K."/>
            <person name="Hattori M."/>
            <person name="Katayama T."/>
            <person name="Hanada S."/>
            <person name="Tamaki H."/>
            <person name="Marumo K."/>
            <person name="Maeda H."/>
            <person name="Nedachi M."/>
            <person name="Iwasaki W."/>
            <person name="Suwa Y."/>
            <person name="Sakata S."/>
        </authorList>
    </citation>
    <scope>NUCLEOTIDE SEQUENCE [LARGE SCALE GENOMIC DNA]</scope>
    <source>
        <strain evidence="4 5">MA2</strain>
    </source>
</reference>
<accession>A0A081BE12</accession>
<evidence type="ECO:0000313" key="5">
    <source>
        <dbReference type="Proteomes" id="UP000028702"/>
    </source>
</evidence>
<dbReference type="SUPFAM" id="SSF54637">
    <property type="entry name" value="Thioesterase/thiol ester dehydrase-isomerase"/>
    <property type="match status" value="1"/>
</dbReference>
<dbReference type="InterPro" id="IPR006683">
    <property type="entry name" value="Thioestr_dom"/>
</dbReference>
<dbReference type="PANTHER" id="PTHR43240:SF5">
    <property type="entry name" value="1,4-DIHYDROXY-2-NAPHTHOYL-COA THIOESTERASE 1"/>
    <property type="match status" value="1"/>
</dbReference>
<dbReference type="eggNOG" id="COG2050">
    <property type="taxonomic scope" value="Bacteria"/>
</dbReference>
<protein>
    <submittedName>
        <fullName evidence="4">Uncharacterized protein, possibly involved in aromatic compounds catabolism</fullName>
    </submittedName>
</protein>